<dbReference type="SMART" id="SM00427">
    <property type="entry name" value="H2B"/>
    <property type="match status" value="1"/>
</dbReference>
<comment type="similarity">
    <text evidence="2">Belongs to the histone H2B family.</text>
</comment>
<dbReference type="GO" id="GO:0030527">
    <property type="term" value="F:structural constituent of chromatin"/>
    <property type="evidence" value="ECO:0007669"/>
    <property type="project" value="InterPro"/>
</dbReference>
<evidence type="ECO:0000259" key="3">
    <source>
        <dbReference type="Pfam" id="PF00125"/>
    </source>
</evidence>
<dbReference type="PRINTS" id="PR00621">
    <property type="entry name" value="HISTONEH2B"/>
</dbReference>
<accession>A0A9J5YFE8</accession>
<dbReference type="InterPro" id="IPR000558">
    <property type="entry name" value="Histone_H2B"/>
</dbReference>
<keyword evidence="5" id="KW-1185">Reference proteome</keyword>
<dbReference type="Proteomes" id="UP000824120">
    <property type="component" value="Chromosome 7"/>
</dbReference>
<evidence type="ECO:0000256" key="1">
    <source>
        <dbReference type="ARBA" id="ARBA00002001"/>
    </source>
</evidence>
<reference evidence="4 5" key="1">
    <citation type="submission" date="2020-09" db="EMBL/GenBank/DDBJ databases">
        <title>De no assembly of potato wild relative species, Solanum commersonii.</title>
        <authorList>
            <person name="Cho K."/>
        </authorList>
    </citation>
    <scope>NUCLEOTIDE SEQUENCE [LARGE SCALE GENOMIC DNA]</scope>
    <source>
        <strain evidence="4">LZ3.2</strain>
        <tissue evidence="4">Leaf</tissue>
    </source>
</reference>
<dbReference type="Pfam" id="PF00125">
    <property type="entry name" value="Histone"/>
    <property type="match status" value="1"/>
</dbReference>
<feature type="domain" description="Core Histone H2A/H2B/H3" evidence="3">
    <location>
        <begin position="5"/>
        <end position="84"/>
    </location>
</feature>
<sequence>MIKGKKKSKSRNKNKRGKAVGYERYIYKVMKEVNPKLEISSKSMVILNNFMQDMAEKIVETSKSLLKYAGRATLTSMDMHRAVKMELPGQLAKHAMSEGAKAVVRFATHEQADKCLWLLGLFSWGLGGHLVAGDGGFDGFGVGYLVGLANSKLVHFMGCAPVWRKKENGWVGGVWSWELLVEVEASSLAVA</sequence>
<evidence type="ECO:0000256" key="2">
    <source>
        <dbReference type="ARBA" id="ARBA00006846"/>
    </source>
</evidence>
<protein>
    <recommendedName>
        <fullName evidence="3">Core Histone H2A/H2B/H3 domain-containing protein</fullName>
    </recommendedName>
</protein>
<dbReference type="OrthoDB" id="6155846at2759"/>
<dbReference type="EMBL" id="JACXVP010000007">
    <property type="protein sequence ID" value="KAG5597980.1"/>
    <property type="molecule type" value="Genomic_DNA"/>
</dbReference>
<dbReference type="Gene3D" id="1.10.20.10">
    <property type="entry name" value="Histone, subunit A"/>
    <property type="match status" value="1"/>
</dbReference>
<dbReference type="GO" id="GO:0046982">
    <property type="term" value="F:protein heterodimerization activity"/>
    <property type="evidence" value="ECO:0007669"/>
    <property type="project" value="InterPro"/>
</dbReference>
<organism evidence="4 5">
    <name type="scientific">Solanum commersonii</name>
    <name type="common">Commerson's wild potato</name>
    <name type="synonym">Commerson's nightshade</name>
    <dbReference type="NCBI Taxonomy" id="4109"/>
    <lineage>
        <taxon>Eukaryota</taxon>
        <taxon>Viridiplantae</taxon>
        <taxon>Streptophyta</taxon>
        <taxon>Embryophyta</taxon>
        <taxon>Tracheophyta</taxon>
        <taxon>Spermatophyta</taxon>
        <taxon>Magnoliopsida</taxon>
        <taxon>eudicotyledons</taxon>
        <taxon>Gunneridae</taxon>
        <taxon>Pentapetalae</taxon>
        <taxon>asterids</taxon>
        <taxon>lamiids</taxon>
        <taxon>Solanales</taxon>
        <taxon>Solanaceae</taxon>
        <taxon>Solanoideae</taxon>
        <taxon>Solaneae</taxon>
        <taxon>Solanum</taxon>
    </lineage>
</organism>
<dbReference type="GO" id="GO:0003677">
    <property type="term" value="F:DNA binding"/>
    <property type="evidence" value="ECO:0007669"/>
    <property type="project" value="InterPro"/>
</dbReference>
<dbReference type="InterPro" id="IPR007125">
    <property type="entry name" value="H2A/H2B/H3"/>
</dbReference>
<dbReference type="AlphaFoldDB" id="A0A9J5YFE8"/>
<evidence type="ECO:0000313" key="4">
    <source>
        <dbReference type="EMBL" id="KAG5597980.1"/>
    </source>
</evidence>
<evidence type="ECO:0000313" key="5">
    <source>
        <dbReference type="Proteomes" id="UP000824120"/>
    </source>
</evidence>
<dbReference type="GO" id="GO:0000786">
    <property type="term" value="C:nucleosome"/>
    <property type="evidence" value="ECO:0007669"/>
    <property type="project" value="InterPro"/>
</dbReference>
<gene>
    <name evidence="4" type="ORF">H5410_039212</name>
</gene>
<name>A0A9J5YFE8_SOLCO</name>
<comment type="function">
    <text evidence="1">Core component of nucleosome. Nucleosomes wrap and compact DNA into chromatin, limiting DNA accessibility to the cellular machineries which require DNA as a template. Histones thereby play a central role in transcription regulation, DNA repair, DNA replication and chromosomal stability. DNA accessibility is regulated via a complex set of post-translational modifications of histones, also called histone code, and nucleosome remodeling.</text>
</comment>
<dbReference type="SUPFAM" id="SSF47113">
    <property type="entry name" value="Histone-fold"/>
    <property type="match status" value="1"/>
</dbReference>
<dbReference type="CDD" id="cd22910">
    <property type="entry name" value="HFD_H2B"/>
    <property type="match status" value="1"/>
</dbReference>
<dbReference type="InterPro" id="IPR009072">
    <property type="entry name" value="Histone-fold"/>
</dbReference>
<comment type="caution">
    <text evidence="4">The sequence shown here is derived from an EMBL/GenBank/DDBJ whole genome shotgun (WGS) entry which is preliminary data.</text>
</comment>
<proteinExistence type="inferred from homology"/>
<dbReference type="PANTHER" id="PTHR23428">
    <property type="entry name" value="HISTONE H2B"/>
    <property type="match status" value="1"/>
</dbReference>